<dbReference type="Gene3D" id="3.30.450.200">
    <property type="match status" value="1"/>
</dbReference>
<evidence type="ECO:0000259" key="2">
    <source>
        <dbReference type="PROSITE" id="PS50211"/>
    </source>
</evidence>
<reference evidence="3" key="1">
    <citation type="submission" date="2023-10" db="EMBL/GenBank/DDBJ databases">
        <title>Genome assembly of Pristionchus species.</title>
        <authorList>
            <person name="Yoshida K."/>
            <person name="Sommer R.J."/>
        </authorList>
    </citation>
    <scope>NUCLEOTIDE SEQUENCE</scope>
    <source>
        <strain evidence="3">RS5133</strain>
    </source>
</reference>
<dbReference type="InterPro" id="IPR037516">
    <property type="entry name" value="Tripartite_DENN"/>
</dbReference>
<dbReference type="PROSITE" id="PS50211">
    <property type="entry name" value="DENN"/>
    <property type="match status" value="1"/>
</dbReference>
<dbReference type="PANTHER" id="PTHR15288:SF0">
    <property type="entry name" value="UDENN DOMAIN-CONTAINING PROTEIN"/>
    <property type="match status" value="1"/>
</dbReference>
<proteinExistence type="predicted"/>
<evidence type="ECO:0000313" key="3">
    <source>
        <dbReference type="EMBL" id="GMT36989.1"/>
    </source>
</evidence>
<feature type="compositionally biased region" description="Basic and acidic residues" evidence="1">
    <location>
        <begin position="1"/>
        <end position="11"/>
    </location>
</feature>
<dbReference type="InterPro" id="IPR043153">
    <property type="entry name" value="DENN_C"/>
</dbReference>
<feature type="non-terminal residue" evidence="3">
    <location>
        <position position="1"/>
    </location>
</feature>
<accession>A0AAV5X1N6</accession>
<comment type="caution">
    <text evidence="3">The sequence shown here is derived from an EMBL/GenBank/DDBJ whole genome shotgun (WGS) entry which is preliminary data.</text>
</comment>
<dbReference type="EMBL" id="BTSY01000007">
    <property type="protein sequence ID" value="GMT36989.1"/>
    <property type="molecule type" value="Genomic_DNA"/>
</dbReference>
<protein>
    <recommendedName>
        <fullName evidence="2">UDENN domain-containing protein</fullName>
    </recommendedName>
</protein>
<dbReference type="SMART" id="SM00799">
    <property type="entry name" value="DENN"/>
    <property type="match status" value="1"/>
</dbReference>
<dbReference type="InterPro" id="IPR001194">
    <property type="entry name" value="cDENN_dom"/>
</dbReference>
<dbReference type="InterPro" id="IPR051942">
    <property type="entry name" value="DENN_domain_containing_2"/>
</dbReference>
<organism evidence="3 4">
    <name type="scientific">Pristionchus fissidentatus</name>
    <dbReference type="NCBI Taxonomy" id="1538716"/>
    <lineage>
        <taxon>Eukaryota</taxon>
        <taxon>Metazoa</taxon>
        <taxon>Ecdysozoa</taxon>
        <taxon>Nematoda</taxon>
        <taxon>Chromadorea</taxon>
        <taxon>Rhabditida</taxon>
        <taxon>Rhabditina</taxon>
        <taxon>Diplogasteromorpha</taxon>
        <taxon>Diplogasteroidea</taxon>
        <taxon>Neodiplogasteridae</taxon>
        <taxon>Pristionchus</taxon>
    </lineage>
</organism>
<evidence type="ECO:0000256" key="1">
    <source>
        <dbReference type="SAM" id="MobiDB-lite"/>
    </source>
</evidence>
<evidence type="ECO:0000313" key="4">
    <source>
        <dbReference type="Proteomes" id="UP001432322"/>
    </source>
</evidence>
<dbReference type="Proteomes" id="UP001432322">
    <property type="component" value="Unassembled WGS sequence"/>
</dbReference>
<gene>
    <name evidence="3" type="ORF">PFISCL1PPCAC_28286</name>
</gene>
<dbReference type="Gene3D" id="3.40.50.11500">
    <property type="match status" value="1"/>
</dbReference>
<keyword evidence="4" id="KW-1185">Reference proteome</keyword>
<dbReference type="Pfam" id="PF02141">
    <property type="entry name" value="DENN"/>
    <property type="match status" value="1"/>
</dbReference>
<name>A0AAV5X1N6_9BILA</name>
<dbReference type="AlphaFoldDB" id="A0AAV5X1N6"/>
<feature type="domain" description="UDENN" evidence="2">
    <location>
        <begin position="69"/>
        <end position="524"/>
    </location>
</feature>
<sequence>RRRNGVREKDAPSAPSTPKSKQTEKEAVCERRRLKERAVLIRKHTLEQIKKQNEDLLATTRRMLFDAVIIVSVERVRQVDGSFKQRPVVSFVYGQISSDPECKSITPSILYPDAGHASPIRKGHTIEEVEQSFFVALTDEKGMRTFAYCIKFEAPAANFEQVAFPQVFAVITRVRDPTFYFELAKKSITFVGETNRLKSFLRVVIEKEHPRRGGILIVEQKNEDGSACKRTEICSFGCEPRLKLDWSSNELVRKLAPEWTTCVIAALLAQQRVLITGSSVHEVTCTVHAIDALLRPFEWPFCFIPCLPDNLVELCDNPSPYLVGMLRHNLDQIQHMVVEELDETLVGFDKMQSEFAMFDIDRGMINPIPITIKTLQQFEDNDQHFKSDKERETHLRAKNCITYCKRVGMPRKVAKSLMSHFTKALNKEKAHADVETCTEAMLHWYASLFGHYKSSGALSQWDRNIKATLVDKQHNVCRKEYLEFLVESAMFDLWIRRKVTDQLSYNLAKLLGESQRSMVLFMQSVLACLEITSISHETPGFLRFLKPNTFDRLPGTSDDLAAIDTIFEHIADAQNFKRKKPVKHAFGKIFGSGRK</sequence>
<dbReference type="PANTHER" id="PTHR15288">
    <property type="entry name" value="DENN DOMAIN-CONTAINING PROTEIN 2"/>
    <property type="match status" value="1"/>
</dbReference>
<feature type="region of interest" description="Disordered" evidence="1">
    <location>
        <begin position="1"/>
        <end position="28"/>
    </location>
</feature>